<keyword evidence="5" id="KW-0460">Magnesium</keyword>
<dbReference type="RefSeq" id="WP_192766344.1">
    <property type="nucleotide sequence ID" value="NZ_JADBEB010000001.1"/>
</dbReference>
<gene>
    <name evidence="7" type="ORF">H4W31_001939</name>
</gene>
<dbReference type="InterPro" id="IPR000086">
    <property type="entry name" value="NUDIX_hydrolase_dom"/>
</dbReference>
<sequence length="131" mass="15012">MKVIDKLAWVHVTDGKVLSTRSYGKDAWYIPGGKRDEGETDHEALKREIREELCVELIDGSIEPMEVFEAQAHGKAEGVIVRMTCYRAEYKGELTPGAEIEEMSWLDYSGREMSSTVDKLIFDWLRKRGEL</sequence>
<evidence type="ECO:0000256" key="4">
    <source>
        <dbReference type="ARBA" id="ARBA00022801"/>
    </source>
</evidence>
<evidence type="ECO:0000256" key="2">
    <source>
        <dbReference type="ARBA" id="ARBA00005582"/>
    </source>
</evidence>
<dbReference type="Gene3D" id="3.90.79.10">
    <property type="entry name" value="Nucleoside Triphosphate Pyrophosphohydrolase"/>
    <property type="match status" value="1"/>
</dbReference>
<dbReference type="SUPFAM" id="SSF55811">
    <property type="entry name" value="Nudix"/>
    <property type="match status" value="1"/>
</dbReference>
<dbReference type="Proteomes" id="UP000649753">
    <property type="component" value="Unassembled WGS sequence"/>
</dbReference>
<evidence type="ECO:0000256" key="5">
    <source>
        <dbReference type="ARBA" id="ARBA00022842"/>
    </source>
</evidence>
<keyword evidence="4" id="KW-0378">Hydrolase</keyword>
<dbReference type="CDD" id="cd04690">
    <property type="entry name" value="NUDIX_Hydrolase"/>
    <property type="match status" value="1"/>
</dbReference>
<keyword evidence="8" id="KW-1185">Reference proteome</keyword>
<comment type="cofactor">
    <cofactor evidence="1">
        <name>Mg(2+)</name>
        <dbReference type="ChEBI" id="CHEBI:18420"/>
    </cofactor>
</comment>
<evidence type="ECO:0000313" key="7">
    <source>
        <dbReference type="EMBL" id="MBE1486301.1"/>
    </source>
</evidence>
<protein>
    <submittedName>
        <fullName evidence="7">ADP-ribose pyrophosphatase YjhB (NUDIX family)</fullName>
    </submittedName>
</protein>
<feature type="domain" description="Nudix hydrolase" evidence="6">
    <location>
        <begin position="1"/>
        <end position="127"/>
    </location>
</feature>
<comment type="similarity">
    <text evidence="2">Belongs to the Nudix hydrolase family.</text>
</comment>
<organism evidence="7 8">
    <name type="scientific">Plantactinospora soyae</name>
    <dbReference type="NCBI Taxonomy" id="1544732"/>
    <lineage>
        <taxon>Bacteria</taxon>
        <taxon>Bacillati</taxon>
        <taxon>Actinomycetota</taxon>
        <taxon>Actinomycetes</taxon>
        <taxon>Micromonosporales</taxon>
        <taxon>Micromonosporaceae</taxon>
        <taxon>Plantactinospora</taxon>
    </lineage>
</organism>
<reference evidence="7" key="1">
    <citation type="submission" date="2020-10" db="EMBL/GenBank/DDBJ databases">
        <title>Sequencing the genomes of 1000 actinobacteria strains.</title>
        <authorList>
            <person name="Klenk H.-P."/>
        </authorList>
    </citation>
    <scope>NUCLEOTIDE SEQUENCE</scope>
    <source>
        <strain evidence="7">DSM 46832</strain>
    </source>
</reference>
<keyword evidence="3" id="KW-0479">Metal-binding</keyword>
<dbReference type="GO" id="GO:0046872">
    <property type="term" value="F:metal ion binding"/>
    <property type="evidence" value="ECO:0007669"/>
    <property type="project" value="UniProtKB-KW"/>
</dbReference>
<dbReference type="EMBL" id="JADBEB010000001">
    <property type="protein sequence ID" value="MBE1486301.1"/>
    <property type="molecule type" value="Genomic_DNA"/>
</dbReference>
<accession>A0A927R5W6</accession>
<dbReference type="PANTHER" id="PTHR43758:SF2">
    <property type="entry name" value="OXIDIZED PURINE NUCLEOSIDE TRIPHOSPHATE HYDROLASE"/>
    <property type="match status" value="1"/>
</dbReference>
<dbReference type="AlphaFoldDB" id="A0A927R5W6"/>
<evidence type="ECO:0000256" key="1">
    <source>
        <dbReference type="ARBA" id="ARBA00001946"/>
    </source>
</evidence>
<dbReference type="PROSITE" id="PS51462">
    <property type="entry name" value="NUDIX"/>
    <property type="match status" value="1"/>
</dbReference>
<proteinExistence type="inferred from homology"/>
<evidence type="ECO:0000259" key="6">
    <source>
        <dbReference type="PROSITE" id="PS51462"/>
    </source>
</evidence>
<dbReference type="GO" id="GO:0005737">
    <property type="term" value="C:cytoplasm"/>
    <property type="evidence" value="ECO:0007669"/>
    <property type="project" value="TreeGrafter"/>
</dbReference>
<name>A0A927R5W6_9ACTN</name>
<evidence type="ECO:0000256" key="3">
    <source>
        <dbReference type="ARBA" id="ARBA00022723"/>
    </source>
</evidence>
<dbReference type="GO" id="GO:0042262">
    <property type="term" value="P:DNA protection"/>
    <property type="evidence" value="ECO:0007669"/>
    <property type="project" value="TreeGrafter"/>
</dbReference>
<dbReference type="Pfam" id="PF00293">
    <property type="entry name" value="NUDIX"/>
    <property type="match status" value="1"/>
</dbReference>
<dbReference type="InterPro" id="IPR015797">
    <property type="entry name" value="NUDIX_hydrolase-like_dom_sf"/>
</dbReference>
<comment type="caution">
    <text evidence="7">The sequence shown here is derived from an EMBL/GenBank/DDBJ whole genome shotgun (WGS) entry which is preliminary data.</text>
</comment>
<evidence type="ECO:0000313" key="8">
    <source>
        <dbReference type="Proteomes" id="UP000649753"/>
    </source>
</evidence>
<dbReference type="GO" id="GO:0008413">
    <property type="term" value="F:8-oxo-7,8-dihydroguanosine triphosphate pyrophosphatase activity"/>
    <property type="evidence" value="ECO:0007669"/>
    <property type="project" value="TreeGrafter"/>
</dbReference>
<dbReference type="PANTHER" id="PTHR43758">
    <property type="entry name" value="7,8-DIHYDRO-8-OXOGUANINE TRIPHOSPHATASE"/>
    <property type="match status" value="1"/>
</dbReference>